<evidence type="ECO:0000313" key="1">
    <source>
        <dbReference type="EMBL" id="MBB6068758.1"/>
    </source>
</evidence>
<gene>
    <name evidence="1" type="ORF">HNQ61_000369</name>
</gene>
<proteinExistence type="predicted"/>
<reference evidence="1 2" key="1">
    <citation type="submission" date="2020-08" db="EMBL/GenBank/DDBJ databases">
        <title>Genomic Encyclopedia of Type Strains, Phase IV (KMG-IV): sequencing the most valuable type-strain genomes for metagenomic binning, comparative biology and taxonomic classification.</title>
        <authorList>
            <person name="Goeker M."/>
        </authorList>
    </citation>
    <scope>NUCLEOTIDE SEQUENCE [LARGE SCALE GENOMIC DNA]</scope>
    <source>
        <strain evidence="1 2">DSM 29007</strain>
    </source>
</reference>
<dbReference type="EMBL" id="JACHIA010000001">
    <property type="protein sequence ID" value="MBB6068758.1"/>
    <property type="molecule type" value="Genomic_DNA"/>
</dbReference>
<sequence>MRARRRSARSARTRNAAAGTRMMLPSHAAALPSPMRLLEMLSDRFGLFEALAYSTIKLNRCAGDDELSMDPRVAEAVLEFADDLRTARAGSEAWIAARGLTPRWHQAASKEAA</sequence>
<dbReference type="RefSeq" id="WP_170031122.1">
    <property type="nucleotide sequence ID" value="NZ_JABDTL010000001.1"/>
</dbReference>
<organism evidence="1 2">
    <name type="scientific">Longimicrobium terrae</name>
    <dbReference type="NCBI Taxonomy" id="1639882"/>
    <lineage>
        <taxon>Bacteria</taxon>
        <taxon>Pseudomonadati</taxon>
        <taxon>Gemmatimonadota</taxon>
        <taxon>Longimicrobiia</taxon>
        <taxon>Longimicrobiales</taxon>
        <taxon>Longimicrobiaceae</taxon>
        <taxon>Longimicrobium</taxon>
    </lineage>
</organism>
<keyword evidence="2" id="KW-1185">Reference proteome</keyword>
<comment type="caution">
    <text evidence="1">The sequence shown here is derived from an EMBL/GenBank/DDBJ whole genome shotgun (WGS) entry which is preliminary data.</text>
</comment>
<dbReference type="AlphaFoldDB" id="A0A841GU18"/>
<accession>A0A841GU18</accession>
<dbReference type="Proteomes" id="UP000582837">
    <property type="component" value="Unassembled WGS sequence"/>
</dbReference>
<evidence type="ECO:0000313" key="2">
    <source>
        <dbReference type="Proteomes" id="UP000582837"/>
    </source>
</evidence>
<name>A0A841GU18_9BACT</name>
<protein>
    <submittedName>
        <fullName evidence="1">Uncharacterized protein</fullName>
    </submittedName>
</protein>